<keyword evidence="5 6" id="KW-0472">Membrane</keyword>
<evidence type="ECO:0000256" key="2">
    <source>
        <dbReference type="ARBA" id="ARBA00022448"/>
    </source>
</evidence>
<accession>A0A0G2EWJ6</accession>
<name>A0A0G2EWJ6_PHACM</name>
<dbReference type="EMBL" id="LCWF01000035">
    <property type="protein sequence ID" value="KKY26481.1"/>
    <property type="molecule type" value="Genomic_DNA"/>
</dbReference>
<feature type="transmembrane region" description="Helical" evidence="6">
    <location>
        <begin position="258"/>
        <end position="277"/>
    </location>
</feature>
<reference evidence="7 8" key="1">
    <citation type="submission" date="2015-05" db="EMBL/GenBank/DDBJ databases">
        <title>Distinctive expansion of gene families associated with plant cell wall degradation and secondary metabolism in the genomes of grapevine trunk pathogens.</title>
        <authorList>
            <person name="Lawrence D.P."/>
            <person name="Travadon R."/>
            <person name="Rolshausen P.E."/>
            <person name="Baumgartner K."/>
        </authorList>
    </citation>
    <scope>NUCLEOTIDE SEQUENCE [LARGE SCALE GENOMIC DNA]</scope>
    <source>
        <strain evidence="7">UCRPC4</strain>
    </source>
</reference>
<keyword evidence="3 6" id="KW-0812">Transmembrane</keyword>
<dbReference type="InterPro" id="IPR036259">
    <property type="entry name" value="MFS_trans_sf"/>
</dbReference>
<dbReference type="Proteomes" id="UP000053317">
    <property type="component" value="Unassembled WGS sequence"/>
</dbReference>
<dbReference type="OrthoDB" id="419616at2759"/>
<evidence type="ECO:0000313" key="7">
    <source>
        <dbReference type="EMBL" id="KKY26481.1"/>
    </source>
</evidence>
<protein>
    <submittedName>
        <fullName evidence="7">Putative major facilitator superfamily transporter</fullName>
    </submittedName>
</protein>
<dbReference type="Gene3D" id="1.20.1250.20">
    <property type="entry name" value="MFS general substrate transporter like domains"/>
    <property type="match status" value="1"/>
</dbReference>
<dbReference type="AlphaFoldDB" id="A0A0G2EWJ6"/>
<dbReference type="PANTHER" id="PTHR23504:SF3">
    <property type="entry name" value="MAJOR FACILITATOR SUPERFAMILY (MFS) PROFILE DOMAIN-CONTAINING PROTEIN"/>
    <property type="match status" value="1"/>
</dbReference>
<organism evidence="7 8">
    <name type="scientific">Phaeomoniella chlamydospora</name>
    <name type="common">Phaeoacremonium chlamydosporum</name>
    <dbReference type="NCBI Taxonomy" id="158046"/>
    <lineage>
        <taxon>Eukaryota</taxon>
        <taxon>Fungi</taxon>
        <taxon>Dikarya</taxon>
        <taxon>Ascomycota</taxon>
        <taxon>Pezizomycotina</taxon>
        <taxon>Eurotiomycetes</taxon>
        <taxon>Chaetothyriomycetidae</taxon>
        <taxon>Phaeomoniellales</taxon>
        <taxon>Phaeomoniellaceae</taxon>
        <taxon>Phaeomoniella</taxon>
    </lineage>
</organism>
<evidence type="ECO:0000256" key="6">
    <source>
        <dbReference type="SAM" id="Phobius"/>
    </source>
</evidence>
<feature type="transmembrane region" description="Helical" evidence="6">
    <location>
        <begin position="298"/>
        <end position="319"/>
    </location>
</feature>
<keyword evidence="4 6" id="KW-1133">Transmembrane helix</keyword>
<evidence type="ECO:0000256" key="5">
    <source>
        <dbReference type="ARBA" id="ARBA00023136"/>
    </source>
</evidence>
<evidence type="ECO:0000256" key="1">
    <source>
        <dbReference type="ARBA" id="ARBA00004141"/>
    </source>
</evidence>
<keyword evidence="2" id="KW-0813">Transport</keyword>
<keyword evidence="8" id="KW-1185">Reference proteome</keyword>
<comment type="subcellular location">
    <subcellularLocation>
        <location evidence="1">Membrane</location>
        <topology evidence="1">Multi-pass membrane protein</topology>
    </subcellularLocation>
</comment>
<feature type="transmembrane region" description="Helical" evidence="6">
    <location>
        <begin position="339"/>
        <end position="360"/>
    </location>
</feature>
<comment type="caution">
    <text evidence="7">The sequence shown here is derived from an EMBL/GenBank/DDBJ whole genome shotgun (WGS) entry which is preliminary data.</text>
</comment>
<dbReference type="PANTHER" id="PTHR23504">
    <property type="entry name" value="MAJOR FACILITATOR SUPERFAMILY DOMAIN-CONTAINING PROTEIN 10"/>
    <property type="match status" value="1"/>
</dbReference>
<feature type="transmembrane region" description="Helical" evidence="6">
    <location>
        <begin position="216"/>
        <end position="238"/>
    </location>
</feature>
<evidence type="ECO:0000256" key="3">
    <source>
        <dbReference type="ARBA" id="ARBA00022692"/>
    </source>
</evidence>
<feature type="transmembrane region" description="Helical" evidence="6">
    <location>
        <begin position="121"/>
        <end position="142"/>
    </location>
</feature>
<dbReference type="GO" id="GO:0016020">
    <property type="term" value="C:membrane"/>
    <property type="evidence" value="ECO:0007669"/>
    <property type="project" value="UniProtKB-SubCell"/>
</dbReference>
<dbReference type="SUPFAM" id="SSF103473">
    <property type="entry name" value="MFS general substrate transporter"/>
    <property type="match status" value="1"/>
</dbReference>
<feature type="transmembrane region" description="Helical" evidence="6">
    <location>
        <begin position="162"/>
        <end position="186"/>
    </location>
</feature>
<evidence type="ECO:0000313" key="8">
    <source>
        <dbReference type="Proteomes" id="UP000053317"/>
    </source>
</evidence>
<gene>
    <name evidence="7" type="ORF">UCRPC4_g01500</name>
</gene>
<proteinExistence type="predicted"/>
<reference evidence="7 8" key="2">
    <citation type="submission" date="2015-05" db="EMBL/GenBank/DDBJ databases">
        <authorList>
            <person name="Morales-Cruz A."/>
            <person name="Amrine K.C."/>
            <person name="Cantu D."/>
        </authorList>
    </citation>
    <scope>NUCLEOTIDE SEQUENCE [LARGE SCALE GENOMIC DNA]</scope>
    <source>
        <strain evidence="7">UCRPC4</strain>
    </source>
</reference>
<evidence type="ECO:0000256" key="4">
    <source>
        <dbReference type="ARBA" id="ARBA00022989"/>
    </source>
</evidence>
<sequence length="382" mass="40576">MGRFIHASDERTPLLATADAYPVACTEEEPGLLNGGALDSGNRGPLKGPALDDVNPNPEDAENKPLPKVQIFLLCYARLVEPIAFFSIFPFINKMIWENGKERGVGEGDVGFYSGLIARAFSFFAFMANVGIFLGPLLGGVFSEPATQYPKVFGHIEFFRTYPYILPTLATGALGLTAAITSLLFVKETLVREKFSDSGVPPPKPMPTMSLLKSPGVGVVLLIYGSIMLTAFAYTAVLPVFWFTPTGLGGLGFTPMQISGWMAVLGLSQAIWLLLIFPPLHKKIASSQLALNDISPSPAVLGTLNAVALTVTSAVRAVTPASITPIFAAGVKGHILGGHLAWVVLVILALGLAAIIWGAFPKAADGKYGEISDRLGSEETDQ</sequence>